<comment type="caution">
    <text evidence="1">The sequence shown here is derived from an EMBL/GenBank/DDBJ whole genome shotgun (WGS) entry which is preliminary data.</text>
</comment>
<keyword evidence="2" id="KW-1185">Reference proteome</keyword>
<reference evidence="1 2" key="1">
    <citation type="submission" date="2020-08" db="EMBL/GenBank/DDBJ databases">
        <title>Genomic Encyclopedia of Archaeal and Bacterial Type Strains, Phase II (KMG-II): from individual species to whole genera.</title>
        <authorList>
            <person name="Goeker M."/>
        </authorList>
    </citation>
    <scope>NUCLEOTIDE SEQUENCE [LARGE SCALE GENOMIC DNA]</scope>
    <source>
        <strain evidence="1 2">DSM 43850</strain>
    </source>
</reference>
<evidence type="ECO:0008006" key="3">
    <source>
        <dbReference type="Google" id="ProtNLM"/>
    </source>
</evidence>
<evidence type="ECO:0000313" key="1">
    <source>
        <dbReference type="EMBL" id="MBA8930223.1"/>
    </source>
</evidence>
<protein>
    <recommendedName>
        <fullName evidence="3">DUF1508 domain-containing protein</fullName>
    </recommendedName>
</protein>
<accession>A0ABR6BTG8</accession>
<sequence length="116" mass="13184">MATPRFQLFASDSAVSWRFMSANNRDLGHAAFAFPDVDSCTAAIRLLCDHIASAVCTTVRAGPRHWAWRLRVGGVDRAVSSRYYERRVEAHNSCRSFQELVRAAGRPELCQMPRWR</sequence>
<gene>
    <name evidence="1" type="ORF">BC739_007456</name>
</gene>
<dbReference type="RefSeq" id="WP_182839755.1">
    <property type="nucleotide sequence ID" value="NZ_BAAABQ010000034.1"/>
</dbReference>
<evidence type="ECO:0000313" key="2">
    <source>
        <dbReference type="Proteomes" id="UP000517916"/>
    </source>
</evidence>
<dbReference type="Gene3D" id="2.30.29.80">
    <property type="match status" value="1"/>
</dbReference>
<name>A0ABR6BTG8_9PSEU</name>
<proteinExistence type="predicted"/>
<dbReference type="EMBL" id="JACJID010000006">
    <property type="protein sequence ID" value="MBA8930223.1"/>
    <property type="molecule type" value="Genomic_DNA"/>
</dbReference>
<dbReference type="Proteomes" id="UP000517916">
    <property type="component" value="Unassembled WGS sequence"/>
</dbReference>
<organism evidence="1 2">
    <name type="scientific">Kutzneria viridogrisea</name>
    <dbReference type="NCBI Taxonomy" id="47990"/>
    <lineage>
        <taxon>Bacteria</taxon>
        <taxon>Bacillati</taxon>
        <taxon>Actinomycetota</taxon>
        <taxon>Actinomycetes</taxon>
        <taxon>Pseudonocardiales</taxon>
        <taxon>Pseudonocardiaceae</taxon>
        <taxon>Kutzneria</taxon>
    </lineage>
</organism>